<feature type="transmembrane region" description="Helical" evidence="8">
    <location>
        <begin position="270"/>
        <end position="295"/>
    </location>
</feature>
<dbReference type="OrthoDB" id="1675410at2"/>
<comment type="subcellular location">
    <subcellularLocation>
        <location evidence="1">Membrane</location>
        <topology evidence="1">Multi-pass membrane protein</topology>
    </subcellularLocation>
</comment>
<organism evidence="9 10">
    <name type="scientific">Acetivibrio saccincola</name>
    <dbReference type="NCBI Taxonomy" id="1677857"/>
    <lineage>
        <taxon>Bacteria</taxon>
        <taxon>Bacillati</taxon>
        <taxon>Bacillota</taxon>
        <taxon>Clostridia</taxon>
        <taxon>Eubacteriales</taxon>
        <taxon>Oscillospiraceae</taxon>
        <taxon>Acetivibrio</taxon>
    </lineage>
</organism>
<dbReference type="GO" id="GO:0016020">
    <property type="term" value="C:membrane"/>
    <property type="evidence" value="ECO:0007669"/>
    <property type="project" value="UniProtKB-SubCell"/>
</dbReference>
<dbReference type="Proteomes" id="UP000239720">
    <property type="component" value="Unassembled WGS sequence"/>
</dbReference>
<keyword evidence="3" id="KW-0813">Transport</keyword>
<evidence type="ECO:0000256" key="5">
    <source>
        <dbReference type="ARBA" id="ARBA00022692"/>
    </source>
</evidence>
<feature type="transmembrane region" description="Helical" evidence="8">
    <location>
        <begin position="336"/>
        <end position="358"/>
    </location>
</feature>
<keyword evidence="7 8" id="KW-0472">Membrane</keyword>
<dbReference type="Pfam" id="PF03845">
    <property type="entry name" value="Spore_permease"/>
    <property type="match status" value="1"/>
</dbReference>
<accession>A0A2S8R913</accession>
<evidence type="ECO:0000256" key="8">
    <source>
        <dbReference type="SAM" id="Phobius"/>
    </source>
</evidence>
<evidence type="ECO:0000313" key="9">
    <source>
        <dbReference type="EMBL" id="PQQ66265.1"/>
    </source>
</evidence>
<reference evidence="9 10" key="1">
    <citation type="journal article" date="2018" name="Syst. Appl. Microbiol.">
        <title>Characterization and high-quality draft genome sequence of Herbivorax saccincola A7, an anaerobic, alkaliphilic, thermophilic, cellulolytic, and xylanolytic bacterium.</title>
        <authorList>
            <person name="Aikawa S."/>
            <person name="Baramee S."/>
            <person name="Sermsathanaswadi J."/>
            <person name="Thianheng P."/>
            <person name="Tachaapaikoon C."/>
            <person name="Shikata A."/>
            <person name="Waeonukul R."/>
            <person name="Pason P."/>
            <person name="Ratanakhanokchai K."/>
            <person name="Kosugi A."/>
        </authorList>
    </citation>
    <scope>NUCLEOTIDE SEQUENCE [LARGE SCALE GENOMIC DNA]</scope>
    <source>
        <strain evidence="9 10">A7</strain>
    </source>
</reference>
<evidence type="ECO:0000256" key="1">
    <source>
        <dbReference type="ARBA" id="ARBA00004141"/>
    </source>
</evidence>
<feature type="transmembrane region" description="Helical" evidence="8">
    <location>
        <begin position="218"/>
        <end position="240"/>
    </location>
</feature>
<sequence length="369" mass="41123">MKRTKITGNQLYSLTANGAFGGSVIVSASAMAAIAKQDAWISALLTPVIGMPVVWIYWYLGSQYPELTFVEIMKKIFGGWIGWVAAASYVFLCLNTAYHLPWYVANFVTTQAMPETPPYVISLMFVIAVVIAVLYGIETIARASEIYIRFVLILAVLTTLLVSPNIKFENLQPVLENGMIPIFKGSYVLSCFTVFPVITMMMIYPANTEKIQEAKKSLFKGLLWAGFITLITILMSTLILGSKITASSQYPTYLLAKEISLGIIFTRLEFIVAGTWIITQFMIGLLFFYAGATGLSQLIGLKDHKRIVMPLGLITLVMSGVVFPDAVYQANWVNFVWLPYITIHGLILPLLLFLVHLIKKRMLKADIKK</sequence>
<evidence type="ECO:0000256" key="2">
    <source>
        <dbReference type="ARBA" id="ARBA00007998"/>
    </source>
</evidence>
<keyword evidence="5 8" id="KW-0812">Transmembrane</keyword>
<feature type="transmembrane region" description="Helical" evidence="8">
    <location>
        <begin position="118"/>
        <end position="137"/>
    </location>
</feature>
<feature type="transmembrane region" description="Helical" evidence="8">
    <location>
        <begin position="80"/>
        <end position="98"/>
    </location>
</feature>
<feature type="transmembrane region" description="Helical" evidence="8">
    <location>
        <begin position="146"/>
        <end position="166"/>
    </location>
</feature>
<dbReference type="PANTHER" id="PTHR34975">
    <property type="entry name" value="SPORE GERMINATION PROTEIN A2"/>
    <property type="match status" value="1"/>
</dbReference>
<keyword evidence="6 8" id="KW-1133">Transmembrane helix</keyword>
<dbReference type="AlphaFoldDB" id="A0A2S8R913"/>
<dbReference type="InterPro" id="IPR004761">
    <property type="entry name" value="Spore_GerAB"/>
</dbReference>
<gene>
    <name evidence="9" type="ORF">B9R14_05550</name>
</gene>
<feature type="transmembrane region" description="Helical" evidence="8">
    <location>
        <begin position="40"/>
        <end position="60"/>
    </location>
</feature>
<comment type="similarity">
    <text evidence="2">Belongs to the amino acid-polyamine-organocation (APC) superfamily. Spore germination protein (SGP) (TC 2.A.3.9) family.</text>
</comment>
<evidence type="ECO:0000256" key="6">
    <source>
        <dbReference type="ARBA" id="ARBA00022989"/>
    </source>
</evidence>
<evidence type="ECO:0000313" key="10">
    <source>
        <dbReference type="Proteomes" id="UP000239720"/>
    </source>
</evidence>
<name>A0A2S8R913_9FIRM</name>
<feature type="transmembrane region" description="Helical" evidence="8">
    <location>
        <begin position="186"/>
        <end position="206"/>
    </location>
</feature>
<evidence type="ECO:0000256" key="7">
    <source>
        <dbReference type="ARBA" id="ARBA00023136"/>
    </source>
</evidence>
<comment type="caution">
    <text evidence="9">The sequence shown here is derived from an EMBL/GenBank/DDBJ whole genome shotgun (WGS) entry which is preliminary data.</text>
</comment>
<dbReference type="Gene3D" id="1.20.1740.10">
    <property type="entry name" value="Amino acid/polyamine transporter I"/>
    <property type="match status" value="1"/>
</dbReference>
<dbReference type="EMBL" id="NEMB01000003">
    <property type="protein sequence ID" value="PQQ66265.1"/>
    <property type="molecule type" value="Genomic_DNA"/>
</dbReference>
<evidence type="ECO:0000256" key="4">
    <source>
        <dbReference type="ARBA" id="ARBA00022544"/>
    </source>
</evidence>
<dbReference type="GO" id="GO:0009847">
    <property type="term" value="P:spore germination"/>
    <property type="evidence" value="ECO:0007669"/>
    <property type="project" value="InterPro"/>
</dbReference>
<dbReference type="PANTHER" id="PTHR34975:SF2">
    <property type="entry name" value="SPORE GERMINATION PROTEIN A2"/>
    <property type="match status" value="1"/>
</dbReference>
<keyword evidence="4" id="KW-0309">Germination</keyword>
<feature type="transmembrane region" description="Helical" evidence="8">
    <location>
        <begin position="307"/>
        <end position="324"/>
    </location>
</feature>
<dbReference type="NCBIfam" id="TIGR00912">
    <property type="entry name" value="2A0309"/>
    <property type="match status" value="1"/>
</dbReference>
<feature type="transmembrane region" description="Helical" evidence="8">
    <location>
        <begin position="12"/>
        <end position="34"/>
    </location>
</feature>
<proteinExistence type="inferred from homology"/>
<dbReference type="RefSeq" id="WP_105367774.1">
    <property type="nucleotide sequence ID" value="NZ_NEMB01000003.1"/>
</dbReference>
<protein>
    <submittedName>
        <fullName evidence="9">Spore gernimation protein KB</fullName>
    </submittedName>
</protein>
<evidence type="ECO:0000256" key="3">
    <source>
        <dbReference type="ARBA" id="ARBA00022448"/>
    </source>
</evidence>